<evidence type="ECO:0000313" key="4">
    <source>
        <dbReference type="Ensembl" id="ENSCCEP00000023891.1"/>
    </source>
</evidence>
<keyword evidence="5" id="KW-1185">Reference proteome</keyword>
<feature type="region of interest" description="Disordered" evidence="3">
    <location>
        <begin position="1"/>
        <end position="45"/>
    </location>
</feature>
<dbReference type="Ensembl" id="ENSCCET00000035979.1">
    <property type="protein sequence ID" value="ENSCCEP00000023891.1"/>
    <property type="gene ID" value="ENSCCEG00000021294.1"/>
</dbReference>
<reference evidence="4" key="2">
    <citation type="submission" date="2025-09" db="UniProtKB">
        <authorList>
            <consortium name="Ensembl"/>
        </authorList>
    </citation>
    <scope>IDENTIFICATION</scope>
</reference>
<evidence type="ECO:0000313" key="5">
    <source>
        <dbReference type="Proteomes" id="UP000694410"/>
    </source>
</evidence>
<feature type="compositionally biased region" description="Low complexity" evidence="3">
    <location>
        <begin position="169"/>
        <end position="179"/>
    </location>
</feature>
<protein>
    <submittedName>
        <fullName evidence="4">Uncharacterized protein</fullName>
    </submittedName>
</protein>
<evidence type="ECO:0000256" key="1">
    <source>
        <dbReference type="ARBA" id="ARBA00004498"/>
    </source>
</evidence>
<sequence length="373" mass="39294">QHSIPKPCTGIAGTPGTPGAPGIAGTGNIGNSGNTGNTGNSGDTGNIGNTGIIGNSGNIGMLPGTPGIAGKPGIAGISGIPGTPGIPGCPREYRAQGIPGCSREYRAQGIPGCPRECRAQGIPGCPRECRAQGMSGGHREYRDAPGNVGHREYRDAPGNAAPEPWHRGWSSQSPSRPWSSRCPQRWDPSGCGTHGEQGTSPIPGTFSACREKEHYSQYPDFPSCRKGWALCFHTDRRTNSGCGCPDRQKRSHSEGWAARTPHLSPGARGEPGSAVPSMALDGAGNPKFCSEQQREPGTHRYQTHRMFCPGSHRYQAQNVLSCLSQVPNTECSHIWRVSPSPAALLLLNPEPGPAWTSTRLCPLINAPSLMPPH</sequence>
<dbReference type="PANTHER" id="PTHR24023">
    <property type="entry name" value="COLLAGEN ALPHA"/>
    <property type="match status" value="1"/>
</dbReference>
<keyword evidence="2" id="KW-0272">Extracellular matrix</keyword>
<keyword evidence="2" id="KW-0964">Secreted</keyword>
<evidence type="ECO:0000256" key="2">
    <source>
        <dbReference type="ARBA" id="ARBA00022530"/>
    </source>
</evidence>
<dbReference type="GO" id="GO:0005615">
    <property type="term" value="C:extracellular space"/>
    <property type="evidence" value="ECO:0007669"/>
    <property type="project" value="TreeGrafter"/>
</dbReference>
<feature type="compositionally biased region" description="Low complexity" evidence="3">
    <location>
        <begin position="31"/>
        <end position="45"/>
    </location>
</feature>
<dbReference type="PANTHER" id="PTHR24023:SF1082">
    <property type="entry name" value="COLLAGEN TRIPLE HELIX REPEAT"/>
    <property type="match status" value="1"/>
</dbReference>
<evidence type="ECO:0000256" key="3">
    <source>
        <dbReference type="SAM" id="MobiDB-lite"/>
    </source>
</evidence>
<name>A0A8C0VGY7_CYACU</name>
<dbReference type="Proteomes" id="UP000694410">
    <property type="component" value="Unplaced"/>
</dbReference>
<dbReference type="AlphaFoldDB" id="A0A8C0VGY7"/>
<reference evidence="4" key="1">
    <citation type="submission" date="2025-08" db="UniProtKB">
        <authorList>
            <consortium name="Ensembl"/>
        </authorList>
    </citation>
    <scope>IDENTIFICATION</scope>
</reference>
<dbReference type="InterPro" id="IPR050149">
    <property type="entry name" value="Collagen_superfamily"/>
</dbReference>
<dbReference type="GO" id="GO:0031012">
    <property type="term" value="C:extracellular matrix"/>
    <property type="evidence" value="ECO:0007669"/>
    <property type="project" value="TreeGrafter"/>
</dbReference>
<feature type="region of interest" description="Disordered" evidence="3">
    <location>
        <begin position="242"/>
        <end position="274"/>
    </location>
</feature>
<feature type="region of interest" description="Disordered" evidence="3">
    <location>
        <begin position="159"/>
        <end position="179"/>
    </location>
</feature>
<comment type="subcellular location">
    <subcellularLocation>
        <location evidence="1">Secreted</location>
        <location evidence="1">Extracellular space</location>
        <location evidence="1">Extracellular matrix</location>
    </subcellularLocation>
</comment>
<organism evidence="4 5">
    <name type="scientific">Cyanistes caeruleus</name>
    <name type="common">Eurasian blue tit</name>
    <name type="synonym">Parus caeruleus</name>
    <dbReference type="NCBI Taxonomy" id="156563"/>
    <lineage>
        <taxon>Eukaryota</taxon>
        <taxon>Metazoa</taxon>
        <taxon>Chordata</taxon>
        <taxon>Craniata</taxon>
        <taxon>Vertebrata</taxon>
        <taxon>Euteleostomi</taxon>
        <taxon>Archelosauria</taxon>
        <taxon>Archosauria</taxon>
        <taxon>Dinosauria</taxon>
        <taxon>Saurischia</taxon>
        <taxon>Theropoda</taxon>
        <taxon>Coelurosauria</taxon>
        <taxon>Aves</taxon>
        <taxon>Neognathae</taxon>
        <taxon>Neoaves</taxon>
        <taxon>Telluraves</taxon>
        <taxon>Australaves</taxon>
        <taxon>Passeriformes</taxon>
        <taxon>Paridae</taxon>
        <taxon>Cyanistes</taxon>
    </lineage>
</organism>
<proteinExistence type="predicted"/>
<accession>A0A8C0VGY7</accession>
<feature type="compositionally biased region" description="Low complexity" evidence="3">
    <location>
        <begin position="10"/>
        <end position="21"/>
    </location>
</feature>